<evidence type="ECO:0008006" key="3">
    <source>
        <dbReference type="Google" id="ProtNLM"/>
    </source>
</evidence>
<protein>
    <recommendedName>
        <fullName evidence="3">DUF1643 domain-containing protein</fullName>
    </recommendedName>
</protein>
<reference evidence="2" key="1">
    <citation type="journal article" date="2015" name="Nature">
        <title>Complex archaea that bridge the gap between prokaryotes and eukaryotes.</title>
        <authorList>
            <person name="Spang A."/>
            <person name="Saw J.H."/>
            <person name="Jorgensen S.L."/>
            <person name="Zaremba-Niedzwiedzka K."/>
            <person name="Martijn J."/>
            <person name="Lind A.E."/>
            <person name="van Eijk R."/>
            <person name="Schleper C."/>
            <person name="Guy L."/>
            <person name="Ettema T.J."/>
        </authorList>
    </citation>
    <scope>NUCLEOTIDE SEQUENCE</scope>
</reference>
<sequence>MGVGQAVFSEDRRYRYWLERDVRTLRKEDGTLSVVMLNPSTADETHDDPTIRRCMGFARRWGYGRLIVVNIFGFRATNPDELPRLFGGVAPVGPDNDDWIRQAIHEADRTLVAWGAWKGVGPRERAVASIFRAAGVTPLCLGVTKDGHPRHPLYVAGATEPRPWNTPLDTAPEPG</sequence>
<dbReference type="Pfam" id="PF07799">
    <property type="entry name" value="DUF1643"/>
    <property type="match status" value="1"/>
</dbReference>
<dbReference type="InterPro" id="IPR012441">
    <property type="entry name" value="DUF1643"/>
</dbReference>
<name>A0A0F9JCD7_9ZZZZ</name>
<dbReference type="EMBL" id="LAZR01016667">
    <property type="protein sequence ID" value="KKM03501.1"/>
    <property type="molecule type" value="Genomic_DNA"/>
</dbReference>
<comment type="caution">
    <text evidence="2">The sequence shown here is derived from an EMBL/GenBank/DDBJ whole genome shotgun (WGS) entry which is preliminary data.</text>
</comment>
<evidence type="ECO:0000313" key="2">
    <source>
        <dbReference type="EMBL" id="KKM03501.1"/>
    </source>
</evidence>
<gene>
    <name evidence="2" type="ORF">LCGC14_1773860</name>
</gene>
<accession>A0A0F9JCD7</accession>
<dbReference type="AlphaFoldDB" id="A0A0F9JCD7"/>
<organism evidence="2">
    <name type="scientific">marine sediment metagenome</name>
    <dbReference type="NCBI Taxonomy" id="412755"/>
    <lineage>
        <taxon>unclassified sequences</taxon>
        <taxon>metagenomes</taxon>
        <taxon>ecological metagenomes</taxon>
    </lineage>
</organism>
<evidence type="ECO:0000256" key="1">
    <source>
        <dbReference type="SAM" id="MobiDB-lite"/>
    </source>
</evidence>
<proteinExistence type="predicted"/>
<feature type="region of interest" description="Disordered" evidence="1">
    <location>
        <begin position="154"/>
        <end position="175"/>
    </location>
</feature>